<proteinExistence type="predicted"/>
<evidence type="ECO:0000313" key="6">
    <source>
        <dbReference type="EMBL" id="XBH21251.1"/>
    </source>
</evidence>
<evidence type="ECO:0000256" key="1">
    <source>
        <dbReference type="ARBA" id="ARBA00023015"/>
    </source>
</evidence>
<evidence type="ECO:0000256" key="2">
    <source>
        <dbReference type="ARBA" id="ARBA00023125"/>
    </source>
</evidence>
<name>A0AAU7DUY3_9MICO</name>
<organism evidence="6">
    <name type="scientific">Jonesiaceae bacterium BS-20</name>
    <dbReference type="NCBI Taxonomy" id="3120821"/>
    <lineage>
        <taxon>Bacteria</taxon>
        <taxon>Bacillati</taxon>
        <taxon>Actinomycetota</taxon>
        <taxon>Actinomycetes</taxon>
        <taxon>Micrococcales</taxon>
        <taxon>Jonesiaceae</taxon>
    </lineage>
</organism>
<dbReference type="PROSITE" id="PS50977">
    <property type="entry name" value="HTH_TETR_2"/>
    <property type="match status" value="1"/>
</dbReference>
<sequence>MNLRADAARNREKLVAAAEIVFAQHGAQAPLQLIAEQAGLGRGTLYRHFPDREAIVFAVFEARVIDFESVDNADPANPLLAEQILISMLDTQARTPGLVSTILATGKYTGELDSLTDRILESLKLPLRSAQEGGRILDEVTGRDFLLAWSMFGWVSSNPSQAGRGQQAARSRTLLLRSLLTPTALTDYLS</sequence>
<evidence type="ECO:0000256" key="4">
    <source>
        <dbReference type="PROSITE-ProRule" id="PRU00335"/>
    </source>
</evidence>
<gene>
    <name evidence="6" type="ORF">V5R04_13685</name>
</gene>
<dbReference type="InterPro" id="IPR009057">
    <property type="entry name" value="Homeodomain-like_sf"/>
</dbReference>
<dbReference type="InterPro" id="IPR050109">
    <property type="entry name" value="HTH-type_TetR-like_transc_reg"/>
</dbReference>
<evidence type="ECO:0000259" key="5">
    <source>
        <dbReference type="PROSITE" id="PS50977"/>
    </source>
</evidence>
<dbReference type="SUPFAM" id="SSF46689">
    <property type="entry name" value="Homeodomain-like"/>
    <property type="match status" value="1"/>
</dbReference>
<feature type="DNA-binding region" description="H-T-H motif" evidence="4">
    <location>
        <begin position="30"/>
        <end position="49"/>
    </location>
</feature>
<dbReference type="PANTHER" id="PTHR30055">
    <property type="entry name" value="HTH-TYPE TRANSCRIPTIONAL REGULATOR RUTR"/>
    <property type="match status" value="1"/>
</dbReference>
<dbReference type="InterPro" id="IPR001647">
    <property type="entry name" value="HTH_TetR"/>
</dbReference>
<accession>A0AAU7DUY3</accession>
<evidence type="ECO:0000256" key="3">
    <source>
        <dbReference type="ARBA" id="ARBA00023163"/>
    </source>
</evidence>
<dbReference type="EMBL" id="CP146203">
    <property type="protein sequence ID" value="XBH21251.1"/>
    <property type="molecule type" value="Genomic_DNA"/>
</dbReference>
<dbReference type="PRINTS" id="PR00455">
    <property type="entry name" value="HTHTETR"/>
</dbReference>
<protein>
    <submittedName>
        <fullName evidence="6">Helix-turn-helix domain-containing protein</fullName>
    </submittedName>
</protein>
<dbReference type="Gene3D" id="1.10.357.10">
    <property type="entry name" value="Tetracycline Repressor, domain 2"/>
    <property type="match status" value="1"/>
</dbReference>
<dbReference type="PANTHER" id="PTHR30055:SF234">
    <property type="entry name" value="HTH-TYPE TRANSCRIPTIONAL REGULATOR BETI"/>
    <property type="match status" value="1"/>
</dbReference>
<dbReference type="Pfam" id="PF00440">
    <property type="entry name" value="TetR_N"/>
    <property type="match status" value="1"/>
</dbReference>
<keyword evidence="1" id="KW-0805">Transcription regulation</keyword>
<reference evidence="6" key="1">
    <citation type="submission" date="2024-02" db="EMBL/GenBank/DDBJ databases">
        <title>Tomenella chthoni gen. nov. sp. nov., a member of the family Jonesiaceae isolated from bat guano.</title>
        <authorList>
            <person name="Miller S.L."/>
            <person name="King J."/>
            <person name="Sankaranarayanan K."/>
            <person name="Lawson P.A."/>
        </authorList>
    </citation>
    <scope>NUCLEOTIDE SEQUENCE</scope>
    <source>
        <strain evidence="6">BS-20</strain>
    </source>
</reference>
<dbReference type="GO" id="GO:0000976">
    <property type="term" value="F:transcription cis-regulatory region binding"/>
    <property type="evidence" value="ECO:0007669"/>
    <property type="project" value="TreeGrafter"/>
</dbReference>
<dbReference type="AlphaFoldDB" id="A0AAU7DUY3"/>
<keyword evidence="3" id="KW-0804">Transcription</keyword>
<feature type="domain" description="HTH tetR-type" evidence="5">
    <location>
        <begin position="8"/>
        <end position="67"/>
    </location>
</feature>
<dbReference type="GO" id="GO:0003700">
    <property type="term" value="F:DNA-binding transcription factor activity"/>
    <property type="evidence" value="ECO:0007669"/>
    <property type="project" value="TreeGrafter"/>
</dbReference>
<keyword evidence="2 4" id="KW-0238">DNA-binding</keyword>